<dbReference type="AlphaFoldDB" id="X1FMR9"/>
<reference evidence="1" key="1">
    <citation type="journal article" date="2014" name="Front. Microbiol.">
        <title>High frequency of phylogenetically diverse reductive dehalogenase-homologous genes in deep subseafloor sedimentary metagenomes.</title>
        <authorList>
            <person name="Kawai M."/>
            <person name="Futagami T."/>
            <person name="Toyoda A."/>
            <person name="Takaki Y."/>
            <person name="Nishi S."/>
            <person name="Hori S."/>
            <person name="Arai W."/>
            <person name="Tsubouchi T."/>
            <person name="Morono Y."/>
            <person name="Uchiyama I."/>
            <person name="Ito T."/>
            <person name="Fujiyama A."/>
            <person name="Inagaki F."/>
            <person name="Takami H."/>
        </authorList>
    </citation>
    <scope>NUCLEOTIDE SEQUENCE</scope>
    <source>
        <strain evidence="1">Expedition CK06-06</strain>
    </source>
</reference>
<accession>X1FMR9</accession>
<organism evidence="1">
    <name type="scientific">marine sediment metagenome</name>
    <dbReference type="NCBI Taxonomy" id="412755"/>
    <lineage>
        <taxon>unclassified sequences</taxon>
        <taxon>metagenomes</taxon>
        <taxon>ecological metagenomes</taxon>
    </lineage>
</organism>
<comment type="caution">
    <text evidence="1">The sequence shown here is derived from an EMBL/GenBank/DDBJ whole genome shotgun (WGS) entry which is preliminary data.</text>
</comment>
<protein>
    <submittedName>
        <fullName evidence="1">Uncharacterized protein</fullName>
    </submittedName>
</protein>
<feature type="non-terminal residue" evidence="1">
    <location>
        <position position="1"/>
    </location>
</feature>
<name>X1FMR9_9ZZZZ</name>
<evidence type="ECO:0000313" key="1">
    <source>
        <dbReference type="EMBL" id="GAH22053.1"/>
    </source>
</evidence>
<gene>
    <name evidence="1" type="ORF">S01H4_66275</name>
</gene>
<dbReference type="EMBL" id="BART01040961">
    <property type="protein sequence ID" value="GAH22053.1"/>
    <property type="molecule type" value="Genomic_DNA"/>
</dbReference>
<proteinExistence type="predicted"/>
<sequence length="80" mass="9130">IIFLGFVTPNDPNFKKMDSADAVFSYGLYVEFYPLFNNSVDKDMFVTALRQLKSPFNVGGEVNWDVVNAQKYDGINDWPV</sequence>
<feature type="non-terminal residue" evidence="1">
    <location>
        <position position="80"/>
    </location>
</feature>